<evidence type="ECO:0000256" key="1">
    <source>
        <dbReference type="ARBA" id="ARBA00022679"/>
    </source>
</evidence>
<keyword evidence="2 4" id="KW-0547">Nucleotide-binding</keyword>
<dbReference type="EC" id="2.5.1.17" evidence="4"/>
<reference evidence="7" key="1">
    <citation type="submission" date="2017-09" db="EMBL/GenBank/DDBJ databases">
        <title>Depth-based differentiation of microbial function through sediment-hosted aquifers and enrichment of novel symbionts in the deep terrestrial subsurface.</title>
        <authorList>
            <person name="Probst A.J."/>
            <person name="Ladd B."/>
            <person name="Jarett J.K."/>
            <person name="Geller-Mcgrath D.E."/>
            <person name="Sieber C.M.K."/>
            <person name="Emerson J.B."/>
            <person name="Anantharaman K."/>
            <person name="Thomas B.C."/>
            <person name="Malmstrom R."/>
            <person name="Stieglmeier M."/>
            <person name="Klingl A."/>
            <person name="Woyke T."/>
            <person name="Ryan C.M."/>
            <person name="Banfield J.F."/>
        </authorList>
    </citation>
    <scope>NUCLEOTIDE SEQUENCE [LARGE SCALE GENOMIC DNA]</scope>
</reference>
<comment type="caution">
    <text evidence="6">The sequence shown here is derived from an EMBL/GenBank/DDBJ whole genome shotgun (WGS) entry which is preliminary data.</text>
</comment>
<dbReference type="GO" id="GO:0009236">
    <property type="term" value="P:cobalamin biosynthetic process"/>
    <property type="evidence" value="ECO:0007669"/>
    <property type="project" value="UniProtKB-UniRule"/>
</dbReference>
<dbReference type="GO" id="GO:0008817">
    <property type="term" value="F:corrinoid adenosyltransferase activity"/>
    <property type="evidence" value="ECO:0007669"/>
    <property type="project" value="UniProtKB-UniRule"/>
</dbReference>
<keyword evidence="4" id="KW-0169">Cobalamin biosynthesis</keyword>
<dbReference type="UniPathway" id="UPA00148">
    <property type="reaction ID" value="UER00233"/>
</dbReference>
<feature type="domain" description="Cobalamin adenosyltransferase-like" evidence="5">
    <location>
        <begin position="3"/>
        <end position="170"/>
    </location>
</feature>
<dbReference type="InterPro" id="IPR036451">
    <property type="entry name" value="CblAdoTrfase-like_sf"/>
</dbReference>
<dbReference type="PANTHER" id="PTHR12213">
    <property type="entry name" value="CORRINOID ADENOSYLTRANSFERASE"/>
    <property type="match status" value="1"/>
</dbReference>
<dbReference type="Pfam" id="PF01923">
    <property type="entry name" value="Cob_adeno_trans"/>
    <property type="match status" value="1"/>
</dbReference>
<evidence type="ECO:0000259" key="5">
    <source>
        <dbReference type="Pfam" id="PF01923"/>
    </source>
</evidence>
<dbReference type="NCBIfam" id="TIGR00636">
    <property type="entry name" value="PduO_Nterm"/>
    <property type="match status" value="1"/>
</dbReference>
<keyword evidence="3 4" id="KW-0067">ATP-binding</keyword>
<comment type="catalytic activity">
    <reaction evidence="4">
        <text>2 cob(II)yrinate a,c diamide + reduced [electron-transfer flavoprotein] + 2 ATP = 2 adenosylcob(III)yrinate a,c-diamide + 2 triphosphate + oxidized [electron-transfer flavoprotein] + 3 H(+)</text>
        <dbReference type="Rhea" id="RHEA:11528"/>
        <dbReference type="Rhea" id="RHEA-COMP:10685"/>
        <dbReference type="Rhea" id="RHEA-COMP:10686"/>
        <dbReference type="ChEBI" id="CHEBI:15378"/>
        <dbReference type="ChEBI" id="CHEBI:18036"/>
        <dbReference type="ChEBI" id="CHEBI:30616"/>
        <dbReference type="ChEBI" id="CHEBI:57692"/>
        <dbReference type="ChEBI" id="CHEBI:58307"/>
        <dbReference type="ChEBI" id="CHEBI:58503"/>
        <dbReference type="ChEBI" id="CHEBI:58537"/>
        <dbReference type="EC" id="2.5.1.17"/>
    </reaction>
</comment>
<proteinExistence type="inferred from homology"/>
<sequence>MALYTGKGDKGTTKLFDSEKGVRVSKTSDIFEALGTLDELNTILGWCKVLCDDSLVINDVQVKKMLHNVQDHIFTAQAEIAGAEKTIPEKNVKEIEKVIADIESRLPEIKTFFVPGGTELSARFDIARAVSRRAERRVLQIHESGGREIGEYTRVYLNRLSSLLYAFVRFVNHKNEIEESPPDYQG</sequence>
<gene>
    <name evidence="6" type="ORF">COU13_01090</name>
</gene>
<comment type="similarity">
    <text evidence="4">Belongs to the Cob(I)alamin adenosyltransferase family.</text>
</comment>
<dbReference type="AlphaFoldDB" id="A0A2H0UJ26"/>
<dbReference type="Proteomes" id="UP000230706">
    <property type="component" value="Unassembled WGS sequence"/>
</dbReference>
<protein>
    <recommendedName>
        <fullName evidence="4">Corrinoid adenosyltransferase</fullName>
        <ecNumber evidence="4">2.5.1.17</ecNumber>
    </recommendedName>
    <alternativeName>
        <fullName evidence="4">Cob(II)alamin adenosyltransferase</fullName>
    </alternativeName>
    <alternativeName>
        <fullName evidence="4">Cob(II)yrinic acid a,c-diamide adenosyltransferase</fullName>
    </alternativeName>
    <alternativeName>
        <fullName evidence="4">Cobinamide/cobalamin adenosyltransferase</fullName>
    </alternativeName>
</protein>
<comment type="catalytic activity">
    <reaction evidence="4">
        <text>2 cob(II)alamin + reduced [electron-transfer flavoprotein] + 2 ATP = 2 adenosylcob(III)alamin + 2 triphosphate + oxidized [electron-transfer flavoprotein] + 3 H(+)</text>
        <dbReference type="Rhea" id="RHEA:28671"/>
        <dbReference type="Rhea" id="RHEA-COMP:10685"/>
        <dbReference type="Rhea" id="RHEA-COMP:10686"/>
        <dbReference type="ChEBI" id="CHEBI:15378"/>
        <dbReference type="ChEBI" id="CHEBI:16304"/>
        <dbReference type="ChEBI" id="CHEBI:18036"/>
        <dbReference type="ChEBI" id="CHEBI:18408"/>
        <dbReference type="ChEBI" id="CHEBI:30616"/>
        <dbReference type="ChEBI" id="CHEBI:57692"/>
        <dbReference type="ChEBI" id="CHEBI:58307"/>
        <dbReference type="EC" id="2.5.1.17"/>
    </reaction>
</comment>
<evidence type="ECO:0000313" key="7">
    <source>
        <dbReference type="Proteomes" id="UP000230706"/>
    </source>
</evidence>
<evidence type="ECO:0000256" key="4">
    <source>
        <dbReference type="RuleBase" id="RU366026"/>
    </source>
</evidence>
<dbReference type="GO" id="GO:0005524">
    <property type="term" value="F:ATP binding"/>
    <property type="evidence" value="ECO:0007669"/>
    <property type="project" value="UniProtKB-UniRule"/>
</dbReference>
<comment type="pathway">
    <text evidence="4">Cofactor biosynthesis; adenosylcobalamin biosynthesis; adenosylcobalamin from cob(II)yrinate a,c-diamide: step 2/7.</text>
</comment>
<evidence type="ECO:0000313" key="6">
    <source>
        <dbReference type="EMBL" id="PIR86403.1"/>
    </source>
</evidence>
<organism evidence="6 7">
    <name type="scientific">Candidatus Kaiserbacteria bacterium CG10_big_fil_rev_8_21_14_0_10_43_70</name>
    <dbReference type="NCBI Taxonomy" id="1974605"/>
    <lineage>
        <taxon>Bacteria</taxon>
        <taxon>Candidatus Kaiseribacteriota</taxon>
    </lineage>
</organism>
<dbReference type="Gene3D" id="1.20.1200.10">
    <property type="entry name" value="Cobalamin adenosyltransferase-like"/>
    <property type="match status" value="1"/>
</dbReference>
<evidence type="ECO:0000256" key="3">
    <source>
        <dbReference type="ARBA" id="ARBA00022840"/>
    </source>
</evidence>
<keyword evidence="1 4" id="KW-0808">Transferase</keyword>
<dbReference type="SUPFAM" id="SSF89028">
    <property type="entry name" value="Cobalamin adenosyltransferase-like"/>
    <property type="match status" value="1"/>
</dbReference>
<name>A0A2H0UJ26_9BACT</name>
<dbReference type="EMBL" id="PFBF01000023">
    <property type="protein sequence ID" value="PIR86403.1"/>
    <property type="molecule type" value="Genomic_DNA"/>
</dbReference>
<dbReference type="PANTHER" id="PTHR12213:SF0">
    <property type="entry name" value="CORRINOID ADENOSYLTRANSFERASE MMAB"/>
    <property type="match status" value="1"/>
</dbReference>
<accession>A0A2H0UJ26</accession>
<dbReference type="InterPro" id="IPR029499">
    <property type="entry name" value="PduO-typ"/>
</dbReference>
<evidence type="ECO:0000256" key="2">
    <source>
        <dbReference type="ARBA" id="ARBA00022741"/>
    </source>
</evidence>
<dbReference type="InterPro" id="IPR016030">
    <property type="entry name" value="CblAdoTrfase-like"/>
</dbReference>